<dbReference type="GO" id="GO:0005975">
    <property type="term" value="P:carbohydrate metabolic process"/>
    <property type="evidence" value="ECO:0007669"/>
    <property type="project" value="InterPro"/>
</dbReference>
<evidence type="ECO:0000256" key="3">
    <source>
        <dbReference type="SAM" id="MobiDB-lite"/>
    </source>
</evidence>
<evidence type="ECO:0000259" key="4">
    <source>
        <dbReference type="PROSITE" id="PS51677"/>
    </source>
</evidence>
<organism evidence="5 6">
    <name type="scientific">Candidatus Dormiibacter inghamiae</name>
    <dbReference type="NCBI Taxonomy" id="3127013"/>
    <lineage>
        <taxon>Bacteria</taxon>
        <taxon>Bacillati</taxon>
        <taxon>Candidatus Dormiibacterota</taxon>
        <taxon>Candidatus Dormibacteria</taxon>
        <taxon>Candidatus Dormibacterales</taxon>
        <taxon>Candidatus Dormibacteraceae</taxon>
        <taxon>Candidatus Dormiibacter</taxon>
    </lineage>
</organism>
<dbReference type="InterPro" id="IPR051398">
    <property type="entry name" value="Polysacch_Deacetylase"/>
</dbReference>
<gene>
    <name evidence="5" type="ORF">JF888_12205</name>
</gene>
<name>A0A934KJK0_9BACT</name>
<protein>
    <submittedName>
        <fullName evidence="5">Polysaccharide deacetylase family protein</fullName>
    </submittedName>
</protein>
<sequence length="313" mass="33497">MLPQVWRVRAAAALALVLVLAVVASGRMGLFARWQGGQTSPVAAQHPSTSASVPATFPSAPPGGKPAASEIVEPGRPQLHVPVLMYHYIRVPKEPPRTVGYDLSVTPDDFRAQMDWLAQNGYSPVTLRDVSAYLANLGTLPGRPVVLTFDDGYADFYSTAWPVLREHHFTAVAYLVSGFLGRPGYLTPEQVAELDRAGVEVGAHTVTHVDLTIVAAADLVHELMDGKASLEHIVNHPVLDFSYPSGRHNPAVEKAVQAAGFDTATTTEPGAAESADSRYAWPRVRVEGQEPLARFAQNLGPLDPTVQASSPTG</sequence>
<dbReference type="Gene3D" id="3.20.20.370">
    <property type="entry name" value="Glycoside hydrolase/deacetylase"/>
    <property type="match status" value="1"/>
</dbReference>
<dbReference type="GO" id="GO:0005576">
    <property type="term" value="C:extracellular region"/>
    <property type="evidence" value="ECO:0007669"/>
    <property type="project" value="UniProtKB-SubCell"/>
</dbReference>
<dbReference type="SUPFAM" id="SSF88713">
    <property type="entry name" value="Glycoside hydrolase/deacetylase"/>
    <property type="match status" value="1"/>
</dbReference>
<dbReference type="GO" id="GO:0016810">
    <property type="term" value="F:hydrolase activity, acting on carbon-nitrogen (but not peptide) bonds"/>
    <property type="evidence" value="ECO:0007669"/>
    <property type="project" value="InterPro"/>
</dbReference>
<comment type="caution">
    <text evidence="5">The sequence shown here is derived from an EMBL/GenBank/DDBJ whole genome shotgun (WGS) entry which is preliminary data.</text>
</comment>
<evidence type="ECO:0000313" key="5">
    <source>
        <dbReference type="EMBL" id="MBJ7603938.1"/>
    </source>
</evidence>
<dbReference type="PANTHER" id="PTHR34216:SF3">
    <property type="entry name" value="POLY-BETA-1,6-N-ACETYL-D-GLUCOSAMINE N-DEACETYLASE"/>
    <property type="match status" value="1"/>
</dbReference>
<dbReference type="Pfam" id="PF01522">
    <property type="entry name" value="Polysacc_deac_1"/>
    <property type="match status" value="1"/>
</dbReference>
<feature type="compositionally biased region" description="Polar residues" evidence="3">
    <location>
        <begin position="41"/>
        <end position="53"/>
    </location>
</feature>
<evidence type="ECO:0000256" key="2">
    <source>
        <dbReference type="ARBA" id="ARBA00022729"/>
    </source>
</evidence>
<reference evidence="5 6" key="1">
    <citation type="submission" date="2020-10" db="EMBL/GenBank/DDBJ databases">
        <title>Ca. Dormibacterota MAGs.</title>
        <authorList>
            <person name="Montgomery K."/>
        </authorList>
    </citation>
    <scope>NUCLEOTIDE SEQUENCE [LARGE SCALE GENOMIC DNA]</scope>
    <source>
        <strain evidence="5">SC8811_S16_3</strain>
    </source>
</reference>
<evidence type="ECO:0000313" key="6">
    <source>
        <dbReference type="Proteomes" id="UP000620075"/>
    </source>
</evidence>
<feature type="domain" description="NodB homology" evidence="4">
    <location>
        <begin position="143"/>
        <end position="313"/>
    </location>
</feature>
<dbReference type="CDD" id="cd10918">
    <property type="entry name" value="CE4_NodB_like_5s_6s"/>
    <property type="match status" value="1"/>
</dbReference>
<dbReference type="PROSITE" id="PS51677">
    <property type="entry name" value="NODB"/>
    <property type="match status" value="1"/>
</dbReference>
<dbReference type="RefSeq" id="WP_338180755.1">
    <property type="nucleotide sequence ID" value="NZ_JAEKNQ010000045.1"/>
</dbReference>
<dbReference type="InterPro" id="IPR002509">
    <property type="entry name" value="NODB_dom"/>
</dbReference>
<proteinExistence type="predicted"/>
<accession>A0A934KJK0</accession>
<dbReference type="AlphaFoldDB" id="A0A934KJK0"/>
<evidence type="ECO:0000256" key="1">
    <source>
        <dbReference type="ARBA" id="ARBA00004613"/>
    </source>
</evidence>
<dbReference type="EMBL" id="JAEKNQ010000045">
    <property type="protein sequence ID" value="MBJ7603938.1"/>
    <property type="molecule type" value="Genomic_DNA"/>
</dbReference>
<dbReference type="Proteomes" id="UP000620075">
    <property type="component" value="Unassembled WGS sequence"/>
</dbReference>
<comment type="subcellular location">
    <subcellularLocation>
        <location evidence="1">Secreted</location>
    </subcellularLocation>
</comment>
<keyword evidence="2" id="KW-0732">Signal</keyword>
<feature type="region of interest" description="Disordered" evidence="3">
    <location>
        <begin position="292"/>
        <end position="313"/>
    </location>
</feature>
<dbReference type="PANTHER" id="PTHR34216">
    <property type="match status" value="1"/>
</dbReference>
<dbReference type="InterPro" id="IPR011330">
    <property type="entry name" value="Glyco_hydro/deAcase_b/a-brl"/>
</dbReference>
<feature type="region of interest" description="Disordered" evidence="3">
    <location>
        <begin position="41"/>
        <end position="69"/>
    </location>
</feature>